<proteinExistence type="predicted"/>
<dbReference type="AlphaFoldDB" id="A0A2G2WYD4"/>
<name>A0A2G2WYD4_CAPBA</name>
<gene>
    <name evidence="2" type="ORF">CQW23_09980</name>
</gene>
<sequence>MSSFRRALRSKLSLFSSISTSISHPITTTRPLSSLLPYSQNASFCSRPRQNNKEGSTIDLNQYPSDNIRNFSIIAHVDHGKSTLADRLLELTGTIRKGHGQPQYLDKLQFEIFHNAPKGVALWTLVNEVVENYEVSGSNPN</sequence>
<dbReference type="GO" id="GO:0097177">
    <property type="term" value="F:mitochondrial ribosome binding"/>
    <property type="evidence" value="ECO:0007669"/>
    <property type="project" value="TreeGrafter"/>
</dbReference>
<dbReference type="GO" id="GO:0003924">
    <property type="term" value="F:GTPase activity"/>
    <property type="evidence" value="ECO:0007669"/>
    <property type="project" value="InterPro"/>
</dbReference>
<dbReference type="PANTHER" id="PTHR43512">
    <property type="entry name" value="TRANSLATION FACTOR GUF1-RELATED"/>
    <property type="match status" value="1"/>
</dbReference>
<dbReference type="InterPro" id="IPR006297">
    <property type="entry name" value="EF-4"/>
</dbReference>
<dbReference type="InterPro" id="IPR027417">
    <property type="entry name" value="P-loop_NTPase"/>
</dbReference>
<reference evidence="3" key="2">
    <citation type="journal article" date="2017" name="J. Anim. Genet.">
        <title>Multiple reference genome sequences of hot pepper reveal the massive evolution of plant disease resistance genes by retroduplication.</title>
        <authorList>
            <person name="Kim S."/>
            <person name="Park J."/>
            <person name="Yeom S.-I."/>
            <person name="Kim Y.-M."/>
            <person name="Seo E."/>
            <person name="Kim K.-T."/>
            <person name="Kim M.-S."/>
            <person name="Lee J.M."/>
            <person name="Cheong K."/>
            <person name="Shin H.-S."/>
            <person name="Kim S.-B."/>
            <person name="Han K."/>
            <person name="Lee J."/>
            <person name="Park M."/>
            <person name="Lee H.-A."/>
            <person name="Lee H.-Y."/>
            <person name="Lee Y."/>
            <person name="Oh S."/>
            <person name="Lee J.H."/>
            <person name="Choi E."/>
            <person name="Choi E."/>
            <person name="Lee S.E."/>
            <person name="Jeon J."/>
            <person name="Kim H."/>
            <person name="Choi G."/>
            <person name="Song H."/>
            <person name="Lee J."/>
            <person name="Lee S.-C."/>
            <person name="Kwon J.-K."/>
            <person name="Lee H.-Y."/>
            <person name="Koo N."/>
            <person name="Hong Y."/>
            <person name="Kim R.W."/>
            <person name="Kang W.-H."/>
            <person name="Huh J.H."/>
            <person name="Kang B.-C."/>
            <person name="Yang T.-J."/>
            <person name="Lee Y.-H."/>
            <person name="Bennetzen J.L."/>
            <person name="Choi D."/>
        </authorList>
    </citation>
    <scope>NUCLEOTIDE SEQUENCE [LARGE SCALE GENOMIC DNA]</scope>
    <source>
        <strain evidence="3">cv. PBC81</strain>
    </source>
</reference>
<feature type="domain" description="Tr-type G" evidence="1">
    <location>
        <begin position="67"/>
        <end position="111"/>
    </location>
</feature>
<dbReference type="PANTHER" id="PTHR43512:SF7">
    <property type="entry name" value="TRANSLATION FACTOR GUF1, MITOCHONDRIAL"/>
    <property type="match status" value="1"/>
</dbReference>
<dbReference type="InterPro" id="IPR000795">
    <property type="entry name" value="T_Tr_GTP-bd_dom"/>
</dbReference>
<protein>
    <submittedName>
        <fullName evidence="2">Translation factor GUF1-like protein, mitochondrial</fullName>
    </submittedName>
</protein>
<keyword evidence="3" id="KW-1185">Reference proteome</keyword>
<dbReference type="SUPFAM" id="SSF52540">
    <property type="entry name" value="P-loop containing nucleoside triphosphate hydrolases"/>
    <property type="match status" value="1"/>
</dbReference>
<organism evidence="2 3">
    <name type="scientific">Capsicum baccatum</name>
    <name type="common">Peruvian pepper</name>
    <dbReference type="NCBI Taxonomy" id="33114"/>
    <lineage>
        <taxon>Eukaryota</taxon>
        <taxon>Viridiplantae</taxon>
        <taxon>Streptophyta</taxon>
        <taxon>Embryophyta</taxon>
        <taxon>Tracheophyta</taxon>
        <taxon>Spermatophyta</taxon>
        <taxon>Magnoliopsida</taxon>
        <taxon>eudicotyledons</taxon>
        <taxon>Gunneridae</taxon>
        <taxon>Pentapetalae</taxon>
        <taxon>asterids</taxon>
        <taxon>lamiids</taxon>
        <taxon>Solanales</taxon>
        <taxon>Solanaceae</taxon>
        <taxon>Solanoideae</taxon>
        <taxon>Capsiceae</taxon>
        <taxon>Capsicum</taxon>
    </lineage>
</organism>
<comment type="caution">
    <text evidence="2">The sequence shown here is derived from an EMBL/GenBank/DDBJ whole genome shotgun (WGS) entry which is preliminary data.</text>
</comment>
<dbReference type="STRING" id="33114.A0A2G2WYD4"/>
<accession>A0A2G2WYD4</accession>
<dbReference type="GO" id="GO:0005739">
    <property type="term" value="C:mitochondrion"/>
    <property type="evidence" value="ECO:0007669"/>
    <property type="project" value="TreeGrafter"/>
</dbReference>
<reference evidence="2 3" key="1">
    <citation type="journal article" date="2017" name="Genome Biol.">
        <title>New reference genome sequences of hot pepper reveal the massive evolution of plant disease-resistance genes by retroduplication.</title>
        <authorList>
            <person name="Kim S."/>
            <person name="Park J."/>
            <person name="Yeom S.I."/>
            <person name="Kim Y.M."/>
            <person name="Seo E."/>
            <person name="Kim K.T."/>
            <person name="Kim M.S."/>
            <person name="Lee J.M."/>
            <person name="Cheong K."/>
            <person name="Shin H.S."/>
            <person name="Kim S.B."/>
            <person name="Han K."/>
            <person name="Lee J."/>
            <person name="Park M."/>
            <person name="Lee H.A."/>
            <person name="Lee H.Y."/>
            <person name="Lee Y."/>
            <person name="Oh S."/>
            <person name="Lee J.H."/>
            <person name="Choi E."/>
            <person name="Choi E."/>
            <person name="Lee S.E."/>
            <person name="Jeon J."/>
            <person name="Kim H."/>
            <person name="Choi G."/>
            <person name="Song H."/>
            <person name="Lee J."/>
            <person name="Lee S.C."/>
            <person name="Kwon J.K."/>
            <person name="Lee H.Y."/>
            <person name="Koo N."/>
            <person name="Hong Y."/>
            <person name="Kim R.W."/>
            <person name="Kang W.H."/>
            <person name="Huh J.H."/>
            <person name="Kang B.C."/>
            <person name="Yang T.J."/>
            <person name="Lee Y.H."/>
            <person name="Bennetzen J.L."/>
            <person name="Choi D."/>
        </authorList>
    </citation>
    <scope>NUCLEOTIDE SEQUENCE [LARGE SCALE GENOMIC DNA]</scope>
    <source>
        <strain evidence="3">cv. PBC81</strain>
    </source>
</reference>
<dbReference type="Gene3D" id="3.40.50.300">
    <property type="entry name" value="P-loop containing nucleotide triphosphate hydrolases"/>
    <property type="match status" value="1"/>
</dbReference>
<evidence type="ECO:0000313" key="3">
    <source>
        <dbReference type="Proteomes" id="UP000224567"/>
    </source>
</evidence>
<dbReference type="GO" id="GO:0045727">
    <property type="term" value="P:positive regulation of translation"/>
    <property type="evidence" value="ECO:0007669"/>
    <property type="project" value="TreeGrafter"/>
</dbReference>
<dbReference type="EMBL" id="MLFT02000004">
    <property type="protein sequence ID" value="PHT50233.1"/>
    <property type="molecule type" value="Genomic_DNA"/>
</dbReference>
<dbReference type="GO" id="GO:0005525">
    <property type="term" value="F:GTP binding"/>
    <property type="evidence" value="ECO:0007669"/>
    <property type="project" value="InterPro"/>
</dbReference>
<dbReference type="Proteomes" id="UP000224567">
    <property type="component" value="Unassembled WGS sequence"/>
</dbReference>
<dbReference type="Pfam" id="PF00009">
    <property type="entry name" value="GTP_EFTU"/>
    <property type="match status" value="1"/>
</dbReference>
<dbReference type="OrthoDB" id="364892at2759"/>
<evidence type="ECO:0000313" key="2">
    <source>
        <dbReference type="EMBL" id="PHT50233.1"/>
    </source>
</evidence>
<evidence type="ECO:0000259" key="1">
    <source>
        <dbReference type="Pfam" id="PF00009"/>
    </source>
</evidence>